<comment type="caution">
    <text evidence="3">The sequence shown here is derived from an EMBL/GenBank/DDBJ whole genome shotgun (WGS) entry which is preliminary data.</text>
</comment>
<dbReference type="EMBL" id="JAANCM010000013">
    <property type="protein sequence ID" value="NHT78204.1"/>
    <property type="molecule type" value="Genomic_DNA"/>
</dbReference>
<dbReference type="InterPro" id="IPR005618">
    <property type="entry name" value="OMPW"/>
</dbReference>
<dbReference type="GO" id="GO:0019867">
    <property type="term" value="C:outer membrane"/>
    <property type="evidence" value="ECO:0007669"/>
    <property type="project" value="InterPro"/>
</dbReference>
<accession>A0AA43ZHX1</accession>
<feature type="region of interest" description="Disordered" evidence="2">
    <location>
        <begin position="1"/>
        <end position="20"/>
    </location>
</feature>
<dbReference type="PANTHER" id="PTHR36920:SF1">
    <property type="entry name" value="OUTER MEMBRANE PROTEIN W"/>
    <property type="match status" value="1"/>
</dbReference>
<dbReference type="Gene3D" id="2.40.160.20">
    <property type="match status" value="1"/>
</dbReference>
<dbReference type="PANTHER" id="PTHR36920">
    <property type="match status" value="1"/>
</dbReference>
<dbReference type="Proteomes" id="UP001155840">
    <property type="component" value="Unassembled WGS sequence"/>
</dbReference>
<dbReference type="AlphaFoldDB" id="A0AA43ZHX1"/>
<evidence type="ECO:0000313" key="3">
    <source>
        <dbReference type="EMBL" id="NHT78204.1"/>
    </source>
</evidence>
<name>A0AA43ZHX1_9HYPH</name>
<reference evidence="3" key="1">
    <citation type="submission" date="2020-03" db="EMBL/GenBank/DDBJ databases">
        <title>Ferranicluibacter endophyticum gen. nov., sp. nov., a new genus isolated from Rubus ulmifolius Schott. stem.</title>
        <authorList>
            <person name="Roca-Couso R."/>
            <person name="Flores-Felix J.D."/>
            <person name="Igual J.M."/>
            <person name="Rivas R."/>
        </authorList>
    </citation>
    <scope>NUCLEOTIDE SEQUENCE</scope>
    <source>
        <strain evidence="3">CRRU44</strain>
    </source>
</reference>
<dbReference type="SUPFAM" id="SSF56925">
    <property type="entry name" value="OMPA-like"/>
    <property type="match status" value="1"/>
</dbReference>
<dbReference type="Pfam" id="PF03922">
    <property type="entry name" value="OmpW"/>
    <property type="match status" value="1"/>
</dbReference>
<protein>
    <submittedName>
        <fullName evidence="3">OmpW family protein</fullName>
    </submittedName>
</protein>
<gene>
    <name evidence="3" type="ORF">G8E10_21095</name>
</gene>
<dbReference type="RefSeq" id="WP_167130570.1">
    <property type="nucleotide sequence ID" value="NZ_JAANCM010000013.1"/>
</dbReference>
<comment type="similarity">
    <text evidence="1">Belongs to the OmpW/AlkL family.</text>
</comment>
<dbReference type="GO" id="GO:0055085">
    <property type="term" value="P:transmembrane transport"/>
    <property type="evidence" value="ECO:0007669"/>
    <property type="project" value="TreeGrafter"/>
</dbReference>
<evidence type="ECO:0000256" key="2">
    <source>
        <dbReference type="SAM" id="MobiDB-lite"/>
    </source>
</evidence>
<organism evidence="3 4">
    <name type="scientific">Ferranicluibacter rubi</name>
    <dbReference type="NCBI Taxonomy" id="2715133"/>
    <lineage>
        <taxon>Bacteria</taxon>
        <taxon>Pseudomonadati</taxon>
        <taxon>Pseudomonadota</taxon>
        <taxon>Alphaproteobacteria</taxon>
        <taxon>Hyphomicrobiales</taxon>
        <taxon>Rhizobiaceae</taxon>
        <taxon>Ferranicluibacter</taxon>
    </lineage>
</organism>
<evidence type="ECO:0000256" key="1">
    <source>
        <dbReference type="ARBA" id="ARBA00009330"/>
    </source>
</evidence>
<proteinExistence type="inferred from homology"/>
<evidence type="ECO:0000313" key="4">
    <source>
        <dbReference type="Proteomes" id="UP001155840"/>
    </source>
</evidence>
<dbReference type="InterPro" id="IPR011250">
    <property type="entry name" value="OMP/PagP_B-barrel"/>
</dbReference>
<sequence length="257" mass="27628">MTTMGRLYEQDNRVLSPPSGDDRQVAFHTIHFGIILSGIIGFLAPGQSASAQDAALDTAGNHETSAAPISGLGAGDLLIRARISGVLPYDLHSRIDLIGGTIEVPRLVLPDLDVSYFLTDHIAITGQAGALKTRFKIRDSLYGDIDVGSIWALPLALSADYHLLPDARINPYIGLGAVATWYKGAKPASPLVKDFSVERQISPMIRAGMDVQITETWLANTEMRLVLPPTQVLTNSGVTARTDVKSLSLGFGVSYRF</sequence>
<keyword evidence="4" id="KW-1185">Reference proteome</keyword>